<reference evidence="1" key="1">
    <citation type="submission" date="2020-08" db="EMBL/GenBank/DDBJ databases">
        <title>Multicomponent nature underlies the extraordinary mechanical properties of spider dragline silk.</title>
        <authorList>
            <person name="Kono N."/>
            <person name="Nakamura H."/>
            <person name="Mori M."/>
            <person name="Yoshida Y."/>
            <person name="Ohtoshi R."/>
            <person name="Malay A.D."/>
            <person name="Moran D.A.P."/>
            <person name="Tomita M."/>
            <person name="Numata K."/>
            <person name="Arakawa K."/>
        </authorList>
    </citation>
    <scope>NUCLEOTIDE SEQUENCE</scope>
</reference>
<proteinExistence type="predicted"/>
<dbReference type="EMBL" id="BMAW01068415">
    <property type="protein sequence ID" value="GFT64256.1"/>
    <property type="molecule type" value="Genomic_DNA"/>
</dbReference>
<protein>
    <submittedName>
        <fullName evidence="1">Uncharacterized protein</fullName>
    </submittedName>
</protein>
<dbReference type="AlphaFoldDB" id="A0A8X6TYR0"/>
<comment type="caution">
    <text evidence="1">The sequence shown here is derived from an EMBL/GenBank/DDBJ whole genome shotgun (WGS) entry which is preliminary data.</text>
</comment>
<name>A0A8X6TYR0_NEPPI</name>
<evidence type="ECO:0000313" key="2">
    <source>
        <dbReference type="Proteomes" id="UP000887013"/>
    </source>
</evidence>
<sequence length="137" mass="16071">MVQSKNTHHTNSKSKWPSILISKEVPDICLIAAFLMEPVMKKTRHAQVDGSGPDSIYSENVVVDRQLDRWVFGWIVVESLMWMSWRLWMWRLYSISENGHVRRFEASGWVMIQFCFSCMIFREIKSLCVIAVFIDPV</sequence>
<dbReference type="Proteomes" id="UP000887013">
    <property type="component" value="Unassembled WGS sequence"/>
</dbReference>
<organism evidence="1 2">
    <name type="scientific">Nephila pilipes</name>
    <name type="common">Giant wood spider</name>
    <name type="synonym">Nephila maculata</name>
    <dbReference type="NCBI Taxonomy" id="299642"/>
    <lineage>
        <taxon>Eukaryota</taxon>
        <taxon>Metazoa</taxon>
        <taxon>Ecdysozoa</taxon>
        <taxon>Arthropoda</taxon>
        <taxon>Chelicerata</taxon>
        <taxon>Arachnida</taxon>
        <taxon>Araneae</taxon>
        <taxon>Araneomorphae</taxon>
        <taxon>Entelegynae</taxon>
        <taxon>Araneoidea</taxon>
        <taxon>Nephilidae</taxon>
        <taxon>Nephila</taxon>
    </lineage>
</organism>
<keyword evidence="2" id="KW-1185">Reference proteome</keyword>
<accession>A0A8X6TYR0</accession>
<evidence type="ECO:0000313" key="1">
    <source>
        <dbReference type="EMBL" id="GFT64256.1"/>
    </source>
</evidence>
<gene>
    <name evidence="1" type="ORF">NPIL_245711</name>
</gene>